<accession>A0ABN8T4M8</accession>
<reference evidence="3 4" key="1">
    <citation type="submission" date="2022-05" db="EMBL/GenBank/DDBJ databases">
        <authorList>
            <consortium name="Genoscope - CEA"/>
            <person name="William W."/>
        </authorList>
    </citation>
    <scope>NUCLEOTIDE SEQUENCE [LARGE SCALE GENOMIC DNA]</scope>
</reference>
<gene>
    <name evidence="3" type="ORF">PEVE_00039370</name>
</gene>
<keyword evidence="4" id="KW-1185">Reference proteome</keyword>
<dbReference type="Proteomes" id="UP001159427">
    <property type="component" value="Unassembled WGS sequence"/>
</dbReference>
<feature type="coiled-coil region" evidence="1">
    <location>
        <begin position="1"/>
        <end position="123"/>
    </location>
</feature>
<name>A0ABN8T4M8_9CNID</name>
<evidence type="ECO:0000256" key="2">
    <source>
        <dbReference type="SAM" id="MobiDB-lite"/>
    </source>
</evidence>
<feature type="non-terminal residue" evidence="3">
    <location>
        <position position="1"/>
    </location>
</feature>
<proteinExistence type="predicted"/>
<feature type="coiled-coil region" evidence="1">
    <location>
        <begin position="182"/>
        <end position="283"/>
    </location>
</feature>
<evidence type="ECO:0000313" key="3">
    <source>
        <dbReference type="EMBL" id="CAH3199225.1"/>
    </source>
</evidence>
<feature type="compositionally biased region" description="Basic and acidic residues" evidence="2">
    <location>
        <begin position="301"/>
        <end position="320"/>
    </location>
</feature>
<evidence type="ECO:0000313" key="4">
    <source>
        <dbReference type="Proteomes" id="UP001159427"/>
    </source>
</evidence>
<sequence>CEKLKQEKENVEDRLALQSSKLEEMSSEKARLCEEIQNVKDELEMTKSHAAEQMTNIEDVQVQKDKELEKMQNLLNARCSQVEKLQNNLNDQTEKLEALKTQLRSLTEELDSVQAEHERCQQNANGTSNLQDQVLELEHLLSREKSNTEVMMRAFQEQEEQWEKERVKLLSVAKNDSESEQSSIFAEENAQLKRKLEELRNEVSVKERDYLEALRQTEKRVSSATNQKTDFQSKIRELESQCEELKYRLKQKDEEIFVKEESLKQIKQEVDNLEAKYAAAGDVERELRHHLGEVTQQLEWSKEVKSGETEGNNEHLEASKETLTQALNEAEKEV</sequence>
<comment type="caution">
    <text evidence="3">The sequence shown here is derived from an EMBL/GenBank/DDBJ whole genome shotgun (WGS) entry which is preliminary data.</text>
</comment>
<keyword evidence="1" id="KW-0175">Coiled coil</keyword>
<feature type="region of interest" description="Disordered" evidence="2">
    <location>
        <begin position="301"/>
        <end position="334"/>
    </location>
</feature>
<organism evidence="3 4">
    <name type="scientific">Porites evermanni</name>
    <dbReference type="NCBI Taxonomy" id="104178"/>
    <lineage>
        <taxon>Eukaryota</taxon>
        <taxon>Metazoa</taxon>
        <taxon>Cnidaria</taxon>
        <taxon>Anthozoa</taxon>
        <taxon>Hexacorallia</taxon>
        <taxon>Scleractinia</taxon>
        <taxon>Fungiina</taxon>
        <taxon>Poritidae</taxon>
        <taxon>Porites</taxon>
    </lineage>
</organism>
<dbReference type="EMBL" id="CALNXI010006933">
    <property type="protein sequence ID" value="CAH3199225.1"/>
    <property type="molecule type" value="Genomic_DNA"/>
</dbReference>
<evidence type="ECO:0008006" key="5">
    <source>
        <dbReference type="Google" id="ProtNLM"/>
    </source>
</evidence>
<protein>
    <recommendedName>
        <fullName evidence="5">Centromere protein F</fullName>
    </recommendedName>
</protein>
<evidence type="ECO:0000256" key="1">
    <source>
        <dbReference type="SAM" id="Coils"/>
    </source>
</evidence>